<dbReference type="InterPro" id="IPR003646">
    <property type="entry name" value="SH3-like_bac-type"/>
</dbReference>
<evidence type="ECO:0000256" key="8">
    <source>
        <dbReference type="SAM" id="SignalP"/>
    </source>
</evidence>
<evidence type="ECO:0000256" key="3">
    <source>
        <dbReference type="ARBA" id="ARBA00022729"/>
    </source>
</evidence>
<feature type="chain" id="PRO_5001920135" description="SH3b domain-containing protein" evidence="8">
    <location>
        <begin position="23"/>
        <end position="225"/>
    </location>
</feature>
<dbReference type="EMBL" id="AUVB01000001">
    <property type="protein sequence ID" value="KGE05348.1"/>
    <property type="molecule type" value="Genomic_DNA"/>
</dbReference>
<evidence type="ECO:0000256" key="4">
    <source>
        <dbReference type="ARBA" id="ARBA00022989"/>
    </source>
</evidence>
<keyword evidence="6" id="KW-0175">Coiled coil</keyword>
<evidence type="ECO:0000256" key="1">
    <source>
        <dbReference type="ARBA" id="ARBA00004167"/>
    </source>
</evidence>
<evidence type="ECO:0000256" key="6">
    <source>
        <dbReference type="SAM" id="Coils"/>
    </source>
</evidence>
<dbReference type="HOGENOM" id="CLU_094106_1_0_6"/>
<dbReference type="GO" id="GO:0016020">
    <property type="term" value="C:membrane"/>
    <property type="evidence" value="ECO:0007669"/>
    <property type="project" value="UniProtKB-SubCell"/>
</dbReference>
<dbReference type="AlphaFoldDB" id="A0A095VWA6"/>
<keyword evidence="4 7" id="KW-1133">Transmembrane helix</keyword>
<dbReference type="RefSeq" id="WP_236629812.1">
    <property type="nucleotide sequence ID" value="NZ_KN234760.1"/>
</dbReference>
<keyword evidence="3 8" id="KW-0732">Signal</keyword>
<evidence type="ECO:0000259" key="9">
    <source>
        <dbReference type="PROSITE" id="PS51781"/>
    </source>
</evidence>
<feature type="transmembrane region" description="Helical" evidence="7">
    <location>
        <begin position="193"/>
        <end position="215"/>
    </location>
</feature>
<dbReference type="Gene3D" id="2.30.30.40">
    <property type="entry name" value="SH3 Domains"/>
    <property type="match status" value="1"/>
</dbReference>
<evidence type="ECO:0000256" key="7">
    <source>
        <dbReference type="SAM" id="Phobius"/>
    </source>
</evidence>
<keyword evidence="11" id="KW-1185">Reference proteome</keyword>
<reference evidence="10 11" key="1">
    <citation type="journal article" date="2014" name="Genome Announc.">
        <title>Genome Sequence of Gammaproteobacterial Pseudohaliea rubra Type Strain DSM 19751, Isolated from Coastal Seawater of the Mediterranean Sea.</title>
        <authorList>
            <person name="Spring S."/>
            <person name="Fiebig A."/>
            <person name="Riedel T."/>
            <person name="Goker M."/>
            <person name="Klenk H.P."/>
        </authorList>
    </citation>
    <scope>NUCLEOTIDE SEQUENCE [LARGE SCALE GENOMIC DNA]</scope>
    <source>
        <strain evidence="10 11">DSM 19751</strain>
    </source>
</reference>
<feature type="coiled-coil region" evidence="6">
    <location>
        <begin position="95"/>
        <end position="188"/>
    </location>
</feature>
<keyword evidence="2 7" id="KW-0812">Transmembrane</keyword>
<organism evidence="10 11">
    <name type="scientific">Pseudohaliea rubra DSM 19751</name>
    <dbReference type="NCBI Taxonomy" id="1265313"/>
    <lineage>
        <taxon>Bacteria</taxon>
        <taxon>Pseudomonadati</taxon>
        <taxon>Pseudomonadota</taxon>
        <taxon>Gammaproteobacteria</taxon>
        <taxon>Cellvibrionales</taxon>
        <taxon>Halieaceae</taxon>
        <taxon>Pseudohaliea</taxon>
    </lineage>
</organism>
<evidence type="ECO:0000313" key="10">
    <source>
        <dbReference type="EMBL" id="KGE05348.1"/>
    </source>
</evidence>
<name>A0A095VWA6_9GAMM</name>
<dbReference type="STRING" id="1265313.HRUBRA_00028"/>
<dbReference type="PROSITE" id="PS51781">
    <property type="entry name" value="SH3B"/>
    <property type="match status" value="1"/>
</dbReference>
<gene>
    <name evidence="10" type="ORF">HRUBRA_00028</name>
</gene>
<dbReference type="Gene3D" id="1.10.287.1490">
    <property type="match status" value="1"/>
</dbReference>
<protein>
    <recommendedName>
        <fullName evidence="9">SH3b domain-containing protein</fullName>
    </recommendedName>
</protein>
<feature type="domain" description="SH3b" evidence="9">
    <location>
        <begin position="23"/>
        <end position="89"/>
    </location>
</feature>
<accession>A0A095VWA6</accession>
<dbReference type="Proteomes" id="UP000029640">
    <property type="component" value="Unassembled WGS sequence"/>
</dbReference>
<comment type="caution">
    <text evidence="10">The sequence shown here is derived from an EMBL/GenBank/DDBJ whole genome shotgun (WGS) entry which is preliminary data.</text>
</comment>
<feature type="signal peptide" evidence="8">
    <location>
        <begin position="1"/>
        <end position="22"/>
    </location>
</feature>
<evidence type="ECO:0000256" key="5">
    <source>
        <dbReference type="ARBA" id="ARBA00023136"/>
    </source>
</evidence>
<comment type="subcellular location">
    <subcellularLocation>
        <location evidence="1">Membrane</location>
        <topology evidence="1">Single-pass membrane protein</topology>
    </subcellularLocation>
</comment>
<proteinExistence type="predicted"/>
<sequence length="225" mass="24302">MNALARLLSAIACAVCVTGAVAQDTAWVGDEVYIVLHAGPGTDYRWVAKLNPGTGLSPRGTAEDGAWTEVTTDRGTDGWVRSEFLTREPPAQVRLPAAEERSERLAAKVQTLEGRLEALRSAEADTSGSLAATEARLAEASEELTRIKQVSGRALALDQENRQLAENVETLRSEVDVLQADNQRLKDKLQSSAFLDGALAVLLGVVITLVVPRLWPRRRSSSSWA</sequence>
<evidence type="ECO:0000256" key="2">
    <source>
        <dbReference type="ARBA" id="ARBA00022692"/>
    </source>
</evidence>
<dbReference type="Pfam" id="PF08239">
    <property type="entry name" value="SH3_3"/>
    <property type="match status" value="1"/>
</dbReference>
<dbReference type="InterPro" id="IPR016476">
    <property type="entry name" value="SH3_dom_pro"/>
</dbReference>
<dbReference type="eggNOG" id="COG4991">
    <property type="taxonomic scope" value="Bacteria"/>
</dbReference>
<keyword evidence="5 7" id="KW-0472">Membrane</keyword>
<evidence type="ECO:0000313" key="11">
    <source>
        <dbReference type="Proteomes" id="UP000029640"/>
    </source>
</evidence>
<dbReference type="NCBIfam" id="TIGR04211">
    <property type="entry name" value="SH3_and_anchor"/>
    <property type="match status" value="1"/>
</dbReference>